<sequence>MLTQKEFLPTALGAGKDINGYRVLAADNGSRVPVEHYNLTSAAANSYIGTSLHDLNSGDNVTDPAADDVTDDNDDRSSAVVSDCMHESYQSSLPLHSMGVEDDRSSLENNGSSSGPYSILTIDDVSPIETARARFLDIIVDHFIEPHVIEMSDYEADYIVQPSSQDNISKRKSREIRYEGDSRYALPLMYVANMYETLVNEVNMRLSSMSGMREKTIGVALEAAGGLYRKLAKKFPRKGIIFCFLWVLAHLRRELATSFETRSRFPELVIQEEKRVRFVVVNGLAIVEKPTKIGIDDAEWFKRLTGRSEVAVSARDYKFYAPRHKYRRVISNSISNIPGLPAFPSPENSSSMATSQGYRPPNENTEQTPPKQHMQTLAHQPQFHPIHQGHHHINQSPHATHFMHNQQCVPPPQMPEIAHNQQPSAIAQHIACLQSLGHVGGRLHVMVGLSFFFFSPLPFI</sequence>
<feature type="compositionally biased region" description="Acidic residues" evidence="1">
    <location>
        <begin position="65"/>
        <end position="74"/>
    </location>
</feature>
<feature type="region of interest" description="Disordered" evidence="1">
    <location>
        <begin position="337"/>
        <end position="378"/>
    </location>
</feature>
<feature type="region of interest" description="Disordered" evidence="1">
    <location>
        <begin position="58"/>
        <end position="78"/>
    </location>
</feature>
<dbReference type="PANTHER" id="PTHR13555:SF36">
    <property type="entry name" value="ZINC FINGER C2HC DOMAIN-CONTAINING PROTEIN 1B"/>
    <property type="match status" value="1"/>
</dbReference>
<organism evidence="2">
    <name type="scientific">Sesamum calycinum</name>
    <dbReference type="NCBI Taxonomy" id="2727403"/>
    <lineage>
        <taxon>Eukaryota</taxon>
        <taxon>Viridiplantae</taxon>
        <taxon>Streptophyta</taxon>
        <taxon>Embryophyta</taxon>
        <taxon>Tracheophyta</taxon>
        <taxon>Spermatophyta</taxon>
        <taxon>Magnoliopsida</taxon>
        <taxon>eudicotyledons</taxon>
        <taxon>Gunneridae</taxon>
        <taxon>Pentapetalae</taxon>
        <taxon>asterids</taxon>
        <taxon>lamiids</taxon>
        <taxon>Lamiales</taxon>
        <taxon>Pedaliaceae</taxon>
        <taxon>Sesamum</taxon>
    </lineage>
</organism>
<evidence type="ECO:0000256" key="1">
    <source>
        <dbReference type="SAM" id="MobiDB-lite"/>
    </source>
</evidence>
<feature type="compositionally biased region" description="Polar residues" evidence="1">
    <location>
        <begin position="346"/>
        <end position="378"/>
    </location>
</feature>
<reference evidence="2" key="2">
    <citation type="journal article" date="2024" name="Plant">
        <title>Genomic evolution and insights into agronomic trait innovations of Sesamum species.</title>
        <authorList>
            <person name="Miao H."/>
            <person name="Wang L."/>
            <person name="Qu L."/>
            <person name="Liu H."/>
            <person name="Sun Y."/>
            <person name="Le M."/>
            <person name="Wang Q."/>
            <person name="Wei S."/>
            <person name="Zheng Y."/>
            <person name="Lin W."/>
            <person name="Duan Y."/>
            <person name="Cao H."/>
            <person name="Xiong S."/>
            <person name="Wang X."/>
            <person name="Wei L."/>
            <person name="Li C."/>
            <person name="Ma Q."/>
            <person name="Ju M."/>
            <person name="Zhao R."/>
            <person name="Li G."/>
            <person name="Mu C."/>
            <person name="Tian Q."/>
            <person name="Mei H."/>
            <person name="Zhang T."/>
            <person name="Gao T."/>
            <person name="Zhang H."/>
        </authorList>
    </citation>
    <scope>NUCLEOTIDE SEQUENCE</scope>
    <source>
        <strain evidence="2">KEN8</strain>
    </source>
</reference>
<accession>A0AAW2QY17</accession>
<feature type="region of interest" description="Disordered" evidence="1">
    <location>
        <begin position="92"/>
        <end position="113"/>
    </location>
</feature>
<comment type="caution">
    <text evidence="2">The sequence shown here is derived from an EMBL/GenBank/DDBJ whole genome shotgun (WGS) entry which is preliminary data.</text>
</comment>
<proteinExistence type="predicted"/>
<reference evidence="2" key="1">
    <citation type="submission" date="2020-06" db="EMBL/GenBank/DDBJ databases">
        <authorList>
            <person name="Li T."/>
            <person name="Hu X."/>
            <person name="Zhang T."/>
            <person name="Song X."/>
            <person name="Zhang H."/>
            <person name="Dai N."/>
            <person name="Sheng W."/>
            <person name="Hou X."/>
            <person name="Wei L."/>
        </authorList>
    </citation>
    <scope>NUCLEOTIDE SEQUENCE</scope>
    <source>
        <strain evidence="2">KEN8</strain>
        <tissue evidence="2">Leaf</tissue>
    </source>
</reference>
<protein>
    <submittedName>
        <fullName evidence="2">Uncharacterized protein</fullName>
    </submittedName>
</protein>
<gene>
    <name evidence="2" type="ORF">Scaly_0962300</name>
</gene>
<name>A0AAW2QY17_9LAMI</name>
<evidence type="ECO:0000313" key="2">
    <source>
        <dbReference type="EMBL" id="KAL0372807.1"/>
    </source>
</evidence>
<dbReference type="AlphaFoldDB" id="A0AAW2QY17"/>
<dbReference type="PANTHER" id="PTHR13555">
    <property type="entry name" value="C2H2 ZINC FINGER CGI-62-RELATED"/>
    <property type="match status" value="1"/>
</dbReference>
<dbReference type="InterPro" id="IPR026319">
    <property type="entry name" value="ZC2HC1A/B-like"/>
</dbReference>
<dbReference type="EMBL" id="JACGWM010000005">
    <property type="protein sequence ID" value="KAL0372807.1"/>
    <property type="molecule type" value="Genomic_DNA"/>
</dbReference>